<evidence type="ECO:0000313" key="12">
    <source>
        <dbReference type="EMBL" id="SFW41460.1"/>
    </source>
</evidence>
<evidence type="ECO:0000313" key="13">
    <source>
        <dbReference type="Proteomes" id="UP000182680"/>
    </source>
</evidence>
<dbReference type="GO" id="GO:0002143">
    <property type="term" value="P:tRNA wobble position uridine thiolation"/>
    <property type="evidence" value="ECO:0007669"/>
    <property type="project" value="TreeGrafter"/>
</dbReference>
<keyword evidence="3" id="KW-0808">Transferase</keyword>
<name>A0AA94L261_DESDE</name>
<dbReference type="OMA" id="PFYVWDL"/>
<evidence type="ECO:0000259" key="10">
    <source>
        <dbReference type="Pfam" id="PF20258"/>
    </source>
</evidence>
<dbReference type="EC" id="2.8.1.13" evidence="1"/>
<dbReference type="Gene3D" id="3.40.50.620">
    <property type="entry name" value="HUPs"/>
    <property type="match status" value="1"/>
</dbReference>
<dbReference type="Pfam" id="PF03054">
    <property type="entry name" value="tRNA_Me_trans"/>
    <property type="match status" value="2"/>
</dbReference>
<feature type="domain" description="tRNA-specific 2-thiouridylase MnmA-like C-terminal" evidence="10">
    <location>
        <begin position="363"/>
        <end position="412"/>
    </location>
</feature>
<protein>
    <recommendedName>
        <fullName evidence="1">tRNA-uridine 2-sulfurtransferase</fullName>
        <ecNumber evidence="1">2.8.1.13</ecNumber>
    </recommendedName>
</protein>
<dbReference type="InterPro" id="IPR046884">
    <property type="entry name" value="MnmA-like_central"/>
</dbReference>
<evidence type="ECO:0000256" key="7">
    <source>
        <dbReference type="ARBA" id="ARBA00022884"/>
    </source>
</evidence>
<dbReference type="CDD" id="cd01998">
    <property type="entry name" value="MnmA_TRMU-like"/>
    <property type="match status" value="1"/>
</dbReference>
<dbReference type="AlphaFoldDB" id="A0AA94L261"/>
<keyword evidence="2" id="KW-0820">tRNA-binding</keyword>
<keyword evidence="6" id="KW-0067">ATP-binding</keyword>
<keyword evidence="7" id="KW-0694">RNA-binding</keyword>
<accession>A0AA94L261</accession>
<dbReference type="InterPro" id="IPR014729">
    <property type="entry name" value="Rossmann-like_a/b/a_fold"/>
</dbReference>
<evidence type="ECO:0000256" key="3">
    <source>
        <dbReference type="ARBA" id="ARBA00022679"/>
    </source>
</evidence>
<dbReference type="GO" id="GO:0000049">
    <property type="term" value="F:tRNA binding"/>
    <property type="evidence" value="ECO:0007669"/>
    <property type="project" value="UniProtKB-KW"/>
</dbReference>
<sequence>MDCGGRDHAMSTGNSTLSNTVAVAVSGGVDSLCALVMLQQAGYSVLALHGLFLPDAAPEPPPGLAAACAALGVPLHVADLRPVFEREVLAPFAAAYAAGRTPNPCALCNRAIKFGALFDAAMGLGAQRLATGHYARLAAAPEDAVTALLPEGLDPAASRDNARISAVDNGCGCTEGRHGVSGAHPPLLAAAHDAAKDQSYFLSLVPRERLARACFPLAEQDKARSREIVARAGLAVPVPNESQDICFAPVVSGAATAGLAAADAYRPFLERRWQKAALVPPGPGPVFLRDAAGGLREIARHKGLWRYTEGQRKGLGIAHSEPLYVLAKDGTANALVVGPRALLGVTRCLTGAANVSLPQQYWTGELLVRLRHRQKPSPAVVTLDASGRLDICFAEPQFPSAPGQVAAVYDGRGHVLAAGIVETMT</sequence>
<comment type="catalytic activity">
    <reaction evidence="9">
        <text>S-sulfanyl-L-cysteinyl-[protein] + uridine(34) in tRNA + AH2 + ATP = 2-thiouridine(34) in tRNA + L-cysteinyl-[protein] + A + AMP + diphosphate + H(+)</text>
        <dbReference type="Rhea" id="RHEA:47032"/>
        <dbReference type="Rhea" id="RHEA-COMP:10131"/>
        <dbReference type="Rhea" id="RHEA-COMP:11726"/>
        <dbReference type="Rhea" id="RHEA-COMP:11727"/>
        <dbReference type="Rhea" id="RHEA-COMP:11728"/>
        <dbReference type="ChEBI" id="CHEBI:13193"/>
        <dbReference type="ChEBI" id="CHEBI:15378"/>
        <dbReference type="ChEBI" id="CHEBI:17499"/>
        <dbReference type="ChEBI" id="CHEBI:29950"/>
        <dbReference type="ChEBI" id="CHEBI:30616"/>
        <dbReference type="ChEBI" id="CHEBI:33019"/>
        <dbReference type="ChEBI" id="CHEBI:61963"/>
        <dbReference type="ChEBI" id="CHEBI:65315"/>
        <dbReference type="ChEBI" id="CHEBI:87170"/>
        <dbReference type="ChEBI" id="CHEBI:456215"/>
        <dbReference type="EC" id="2.8.1.13"/>
    </reaction>
</comment>
<proteinExistence type="predicted"/>
<feature type="domain" description="tRNA-specific 2-thiouridylase MnmA-like central" evidence="11">
    <location>
        <begin position="297"/>
        <end position="338"/>
    </location>
</feature>
<dbReference type="GO" id="GO:0005524">
    <property type="term" value="F:ATP binding"/>
    <property type="evidence" value="ECO:0007669"/>
    <property type="project" value="UniProtKB-KW"/>
</dbReference>
<dbReference type="SUPFAM" id="SSF52402">
    <property type="entry name" value="Adenine nucleotide alpha hydrolases-like"/>
    <property type="match status" value="1"/>
</dbReference>
<dbReference type="EMBL" id="FPIW01000016">
    <property type="protein sequence ID" value="SFW41460.1"/>
    <property type="molecule type" value="Genomic_DNA"/>
</dbReference>
<dbReference type="PANTHER" id="PTHR11933">
    <property type="entry name" value="TRNA 5-METHYLAMINOMETHYL-2-THIOURIDYLATE -METHYLTRANSFERASE"/>
    <property type="match status" value="1"/>
</dbReference>
<organism evidence="12 13">
    <name type="scientific">Desulfovibrio desulfuricans</name>
    <dbReference type="NCBI Taxonomy" id="876"/>
    <lineage>
        <taxon>Bacteria</taxon>
        <taxon>Pseudomonadati</taxon>
        <taxon>Thermodesulfobacteriota</taxon>
        <taxon>Desulfovibrionia</taxon>
        <taxon>Desulfovibrionales</taxon>
        <taxon>Desulfovibrionaceae</taxon>
        <taxon>Desulfovibrio</taxon>
    </lineage>
</organism>
<comment type="caution">
    <text evidence="12">The sequence shown here is derived from an EMBL/GenBank/DDBJ whole genome shotgun (WGS) entry which is preliminary data.</text>
</comment>
<evidence type="ECO:0000256" key="2">
    <source>
        <dbReference type="ARBA" id="ARBA00022555"/>
    </source>
</evidence>
<keyword evidence="5" id="KW-0547">Nucleotide-binding</keyword>
<dbReference type="InterPro" id="IPR023382">
    <property type="entry name" value="MnmA-like_central_sf"/>
</dbReference>
<reference evidence="13" key="1">
    <citation type="submission" date="2016-11" db="EMBL/GenBank/DDBJ databases">
        <authorList>
            <person name="Jaros S."/>
            <person name="Januszkiewicz K."/>
            <person name="Wedrychowicz H."/>
        </authorList>
    </citation>
    <scope>NUCLEOTIDE SEQUENCE [LARGE SCALE GENOMIC DNA]</scope>
    <source>
        <strain evidence="13">DSM 7057</strain>
    </source>
</reference>
<dbReference type="InterPro" id="IPR046885">
    <property type="entry name" value="MnmA-like_C"/>
</dbReference>
<evidence type="ECO:0000256" key="4">
    <source>
        <dbReference type="ARBA" id="ARBA00022694"/>
    </source>
</evidence>
<evidence type="ECO:0000256" key="1">
    <source>
        <dbReference type="ARBA" id="ARBA00011949"/>
    </source>
</evidence>
<evidence type="ECO:0000256" key="9">
    <source>
        <dbReference type="ARBA" id="ARBA00051542"/>
    </source>
</evidence>
<evidence type="ECO:0000256" key="8">
    <source>
        <dbReference type="ARBA" id="ARBA00023157"/>
    </source>
</evidence>
<evidence type="ECO:0000256" key="6">
    <source>
        <dbReference type="ARBA" id="ARBA00022840"/>
    </source>
</evidence>
<keyword evidence="8" id="KW-1015">Disulfide bond</keyword>
<keyword evidence="4" id="KW-0819">tRNA processing</keyword>
<dbReference type="Pfam" id="PF20258">
    <property type="entry name" value="tRNA_Me_trans_C"/>
    <property type="match status" value="1"/>
</dbReference>
<dbReference type="GO" id="GO:0103016">
    <property type="term" value="F:tRNA-uridine 2-sulfurtransferase activity"/>
    <property type="evidence" value="ECO:0007669"/>
    <property type="project" value="UniProtKB-EC"/>
</dbReference>
<evidence type="ECO:0000256" key="5">
    <source>
        <dbReference type="ARBA" id="ARBA00022741"/>
    </source>
</evidence>
<gene>
    <name evidence="12" type="ORF">SAMN02910291_01219</name>
</gene>
<dbReference type="InterPro" id="IPR004506">
    <property type="entry name" value="MnmA-like"/>
</dbReference>
<dbReference type="Pfam" id="PF20259">
    <property type="entry name" value="tRNA_Me_trans_M"/>
    <property type="match status" value="1"/>
</dbReference>
<dbReference type="Gene3D" id="2.30.30.280">
    <property type="entry name" value="Adenine nucleotide alpha hydrolases-like domains"/>
    <property type="match status" value="1"/>
</dbReference>
<dbReference type="Gene3D" id="2.40.30.10">
    <property type="entry name" value="Translation factors"/>
    <property type="match status" value="1"/>
</dbReference>
<evidence type="ECO:0000259" key="11">
    <source>
        <dbReference type="Pfam" id="PF20259"/>
    </source>
</evidence>
<dbReference type="PANTHER" id="PTHR11933:SF5">
    <property type="entry name" value="MITOCHONDRIAL TRNA-SPECIFIC 2-THIOURIDYLASE 1"/>
    <property type="match status" value="1"/>
</dbReference>
<dbReference type="Proteomes" id="UP000182680">
    <property type="component" value="Unassembled WGS sequence"/>
</dbReference>